<dbReference type="Gene3D" id="3.40.50.2300">
    <property type="match status" value="1"/>
</dbReference>
<feature type="domain" description="HTH luxR-type" evidence="3">
    <location>
        <begin position="166"/>
        <end position="231"/>
    </location>
</feature>
<feature type="domain" description="Response regulatory" evidence="4">
    <location>
        <begin position="14"/>
        <end position="133"/>
    </location>
</feature>
<keyword evidence="6" id="KW-1185">Reference proteome</keyword>
<dbReference type="PROSITE" id="PS50043">
    <property type="entry name" value="HTH_LUXR_2"/>
    <property type="match status" value="1"/>
</dbReference>
<evidence type="ECO:0000313" key="5">
    <source>
        <dbReference type="EMBL" id="KAB7789279.1"/>
    </source>
</evidence>
<dbReference type="Pfam" id="PF00072">
    <property type="entry name" value="Response_reg"/>
    <property type="match status" value="1"/>
</dbReference>
<dbReference type="SUPFAM" id="SSF52172">
    <property type="entry name" value="CheY-like"/>
    <property type="match status" value="1"/>
</dbReference>
<dbReference type="SMART" id="SM00421">
    <property type="entry name" value="HTH_LUXR"/>
    <property type="match status" value="1"/>
</dbReference>
<accession>A0A6I1GIP4</accession>
<organism evidence="5 6">
    <name type="scientific">Bifidobacterium cebidarum</name>
    <dbReference type="NCBI Taxonomy" id="2650773"/>
    <lineage>
        <taxon>Bacteria</taxon>
        <taxon>Bacillati</taxon>
        <taxon>Actinomycetota</taxon>
        <taxon>Actinomycetes</taxon>
        <taxon>Bifidobacteriales</taxon>
        <taxon>Bifidobacteriaceae</taxon>
        <taxon>Bifidobacterium</taxon>
    </lineage>
</organism>
<dbReference type="PROSITE" id="PS00622">
    <property type="entry name" value="HTH_LUXR_1"/>
    <property type="match status" value="1"/>
</dbReference>
<name>A0A6I1GIP4_9BIFI</name>
<dbReference type="InterPro" id="IPR001789">
    <property type="entry name" value="Sig_transdc_resp-reg_receiver"/>
</dbReference>
<dbReference type="InterPro" id="IPR000792">
    <property type="entry name" value="Tscrpt_reg_LuxR_C"/>
</dbReference>
<gene>
    <name evidence="5" type="ORF">F7D08_0231</name>
</gene>
<dbReference type="InterPro" id="IPR036388">
    <property type="entry name" value="WH-like_DNA-bd_sf"/>
</dbReference>
<dbReference type="CDD" id="cd06170">
    <property type="entry name" value="LuxR_C_like"/>
    <property type="match status" value="1"/>
</dbReference>
<dbReference type="PROSITE" id="PS50110">
    <property type="entry name" value="RESPONSE_REGULATORY"/>
    <property type="match status" value="1"/>
</dbReference>
<dbReference type="AlphaFoldDB" id="A0A6I1GIP4"/>
<sequence>MNETQGAAMSETYDVAVLDNDTMALERVVSVLPKLMPGVSVDWSTCSAPEAVRRCADEGWRPRMLITDVELDHTTGMKICREIRETGPQPLLLAMTSYNPKTYAVQLAESGAQGLMVKGNMTQMAVALRQVLSGKTFSPVPGVRFLSAAESYDRLRTASGPSDSTGNDVTSSLSALEQRILSSVAEGYSNEEIAEMLSISAATVRSHTRHIREKLGARTLSHAVAIWLTAQTAN</sequence>
<dbReference type="Pfam" id="PF00196">
    <property type="entry name" value="GerE"/>
    <property type="match status" value="1"/>
</dbReference>
<comment type="caution">
    <text evidence="5">The sequence shown here is derived from an EMBL/GenBank/DDBJ whole genome shotgun (WGS) entry which is preliminary data.</text>
</comment>
<dbReference type="PANTHER" id="PTHR43214">
    <property type="entry name" value="TWO-COMPONENT RESPONSE REGULATOR"/>
    <property type="match status" value="1"/>
</dbReference>
<evidence type="ECO:0000313" key="6">
    <source>
        <dbReference type="Proteomes" id="UP000468413"/>
    </source>
</evidence>
<keyword evidence="1 5" id="KW-0238">DNA-binding</keyword>
<dbReference type="EMBL" id="WBVS01000001">
    <property type="protein sequence ID" value="KAB7789279.1"/>
    <property type="molecule type" value="Genomic_DNA"/>
</dbReference>
<dbReference type="GO" id="GO:0003677">
    <property type="term" value="F:DNA binding"/>
    <property type="evidence" value="ECO:0007669"/>
    <property type="project" value="UniProtKB-KW"/>
</dbReference>
<evidence type="ECO:0000259" key="3">
    <source>
        <dbReference type="PROSITE" id="PS50043"/>
    </source>
</evidence>
<dbReference type="InterPro" id="IPR011006">
    <property type="entry name" value="CheY-like_superfamily"/>
</dbReference>
<dbReference type="PRINTS" id="PR00038">
    <property type="entry name" value="HTHLUXR"/>
</dbReference>
<reference evidence="5 6" key="1">
    <citation type="submission" date="2019-09" db="EMBL/GenBank/DDBJ databases">
        <title>Characterization of the phylogenetic diversity of two novel species belonging to the genus Bifidobacterium: Bifidobacterium cebidarum sp. nov. and Bifidobacterium leontopitheci sp. nov.</title>
        <authorList>
            <person name="Lugli G.A."/>
            <person name="Duranti S."/>
            <person name="Milani C."/>
            <person name="Turroni F."/>
            <person name="Ventura M."/>
        </authorList>
    </citation>
    <scope>NUCLEOTIDE SEQUENCE [LARGE SCALE GENOMIC DNA]</scope>
    <source>
        <strain evidence="5 6">LMG 31469</strain>
    </source>
</reference>
<dbReference type="SUPFAM" id="SSF46894">
    <property type="entry name" value="C-terminal effector domain of the bipartite response regulators"/>
    <property type="match status" value="1"/>
</dbReference>
<feature type="modified residue" description="4-aspartylphosphate" evidence="2">
    <location>
        <position position="68"/>
    </location>
</feature>
<proteinExistence type="predicted"/>
<dbReference type="RefSeq" id="WP_152208914.1">
    <property type="nucleotide sequence ID" value="NZ_WBVS01000001.1"/>
</dbReference>
<dbReference type="Proteomes" id="UP000468413">
    <property type="component" value="Unassembled WGS sequence"/>
</dbReference>
<dbReference type="GO" id="GO:0000160">
    <property type="term" value="P:phosphorelay signal transduction system"/>
    <property type="evidence" value="ECO:0007669"/>
    <property type="project" value="InterPro"/>
</dbReference>
<evidence type="ECO:0000256" key="2">
    <source>
        <dbReference type="PROSITE-ProRule" id="PRU00169"/>
    </source>
</evidence>
<dbReference type="Gene3D" id="1.10.10.10">
    <property type="entry name" value="Winged helix-like DNA-binding domain superfamily/Winged helix DNA-binding domain"/>
    <property type="match status" value="1"/>
</dbReference>
<evidence type="ECO:0000259" key="4">
    <source>
        <dbReference type="PROSITE" id="PS50110"/>
    </source>
</evidence>
<dbReference type="CDD" id="cd00156">
    <property type="entry name" value="REC"/>
    <property type="match status" value="1"/>
</dbReference>
<dbReference type="InterPro" id="IPR039420">
    <property type="entry name" value="WalR-like"/>
</dbReference>
<evidence type="ECO:0000256" key="1">
    <source>
        <dbReference type="ARBA" id="ARBA00023125"/>
    </source>
</evidence>
<dbReference type="GO" id="GO:0006355">
    <property type="term" value="P:regulation of DNA-templated transcription"/>
    <property type="evidence" value="ECO:0007669"/>
    <property type="project" value="InterPro"/>
</dbReference>
<dbReference type="InterPro" id="IPR016032">
    <property type="entry name" value="Sig_transdc_resp-reg_C-effctor"/>
</dbReference>
<keyword evidence="2" id="KW-0597">Phosphoprotein</keyword>
<protein>
    <submittedName>
        <fullName evidence="5">DNA-binding response regulator</fullName>
    </submittedName>
</protein>